<reference evidence="2 3" key="1">
    <citation type="submission" date="2018-05" db="EMBL/GenBank/DDBJ databases">
        <title>Chitinophaga sp. K3CV102501T nov., isolated from isolated from a monsoon evergreen broad-leaved forest soil.</title>
        <authorList>
            <person name="Lv Y."/>
        </authorList>
    </citation>
    <scope>NUCLEOTIDE SEQUENCE [LARGE SCALE GENOMIC DNA]</scope>
    <source>
        <strain evidence="2 3">GDMCC 1.1325</strain>
    </source>
</reference>
<dbReference type="SUPFAM" id="SSF48452">
    <property type="entry name" value="TPR-like"/>
    <property type="match status" value="1"/>
</dbReference>
<evidence type="ECO:0000313" key="3">
    <source>
        <dbReference type="Proteomes" id="UP000253410"/>
    </source>
</evidence>
<dbReference type="PROSITE" id="PS50005">
    <property type="entry name" value="TPR"/>
    <property type="match status" value="2"/>
</dbReference>
<sequence>MKRIPFLLFCLLLTLAGHTQSPPLKDSIEKKYLTNGAWRHHYFSKEWQLYLDSALAVLPDDAKFWQLKAMPYFKQRKYEAGMVYLDKAVQLNPAAYLDYRAFIKCIFQKSYHAAIADFEAAKRLNAHQGVMDHSYNFYIGLSYLQLNQYDSARYYLQQCMAERQQQNKEAPMHFLYDFYMGIADYETGQYDSAIAHFNTALSHYPDFSDAGYYKALCLIKLNRKEEAKLAMAKSIHDYKEGYTINEDNAVYEPYPYQVRAWLFSYYKNLLGLQEPLK</sequence>
<proteinExistence type="predicted"/>
<dbReference type="InterPro" id="IPR011990">
    <property type="entry name" value="TPR-like_helical_dom_sf"/>
</dbReference>
<dbReference type="Pfam" id="PF13181">
    <property type="entry name" value="TPR_8"/>
    <property type="match status" value="1"/>
</dbReference>
<comment type="caution">
    <text evidence="2">The sequence shown here is derived from an EMBL/GenBank/DDBJ whole genome shotgun (WGS) entry which is preliminary data.</text>
</comment>
<dbReference type="SMART" id="SM00028">
    <property type="entry name" value="TPR"/>
    <property type="match status" value="3"/>
</dbReference>
<protein>
    <submittedName>
        <fullName evidence="2">Uncharacterized protein</fullName>
    </submittedName>
</protein>
<dbReference type="Pfam" id="PF13174">
    <property type="entry name" value="TPR_6"/>
    <property type="match status" value="1"/>
</dbReference>
<dbReference type="PANTHER" id="PTHR12558">
    <property type="entry name" value="CELL DIVISION CYCLE 16,23,27"/>
    <property type="match status" value="1"/>
</dbReference>
<dbReference type="InterPro" id="IPR019734">
    <property type="entry name" value="TPR_rpt"/>
</dbReference>
<organism evidence="2 3">
    <name type="scientific">Chitinophaga flava</name>
    <dbReference type="NCBI Taxonomy" id="2259036"/>
    <lineage>
        <taxon>Bacteria</taxon>
        <taxon>Pseudomonadati</taxon>
        <taxon>Bacteroidota</taxon>
        <taxon>Chitinophagia</taxon>
        <taxon>Chitinophagales</taxon>
        <taxon>Chitinophagaceae</taxon>
        <taxon>Chitinophaga</taxon>
    </lineage>
</organism>
<dbReference type="AlphaFoldDB" id="A0A365XT58"/>
<evidence type="ECO:0000256" key="1">
    <source>
        <dbReference type="PROSITE-ProRule" id="PRU00339"/>
    </source>
</evidence>
<name>A0A365XT58_9BACT</name>
<feature type="repeat" description="TPR" evidence="1">
    <location>
        <begin position="174"/>
        <end position="207"/>
    </location>
</feature>
<dbReference type="PANTHER" id="PTHR12558:SF13">
    <property type="entry name" value="CELL DIVISION CYCLE PROTEIN 27 HOMOLOG"/>
    <property type="match status" value="1"/>
</dbReference>
<dbReference type="EMBL" id="QFFJ01000002">
    <property type="protein sequence ID" value="RBL89298.1"/>
    <property type="molecule type" value="Genomic_DNA"/>
</dbReference>
<dbReference type="Proteomes" id="UP000253410">
    <property type="component" value="Unassembled WGS sequence"/>
</dbReference>
<gene>
    <name evidence="2" type="ORF">DF182_22515</name>
</gene>
<feature type="repeat" description="TPR" evidence="1">
    <location>
        <begin position="62"/>
        <end position="95"/>
    </location>
</feature>
<dbReference type="OrthoDB" id="655905at2"/>
<keyword evidence="1" id="KW-0802">TPR repeat</keyword>
<dbReference type="Gene3D" id="1.25.40.10">
    <property type="entry name" value="Tetratricopeptide repeat domain"/>
    <property type="match status" value="2"/>
</dbReference>
<keyword evidence="3" id="KW-1185">Reference proteome</keyword>
<evidence type="ECO:0000313" key="2">
    <source>
        <dbReference type="EMBL" id="RBL89298.1"/>
    </source>
</evidence>
<dbReference type="RefSeq" id="WP_113618041.1">
    <property type="nucleotide sequence ID" value="NZ_QFFJ01000002.1"/>
</dbReference>
<dbReference type="Pfam" id="PF14559">
    <property type="entry name" value="TPR_19"/>
    <property type="match status" value="1"/>
</dbReference>
<accession>A0A365XT58</accession>